<proteinExistence type="predicted"/>
<feature type="domain" description="MaoC-like" evidence="1">
    <location>
        <begin position="22"/>
        <end position="117"/>
    </location>
</feature>
<evidence type="ECO:0000259" key="1">
    <source>
        <dbReference type="Pfam" id="PF01575"/>
    </source>
</evidence>
<dbReference type="AlphaFoldDB" id="A0A0P6W539"/>
<name>A0A0P6W539_9HYPH</name>
<dbReference type="EMBL" id="LJYW01000001">
    <property type="protein sequence ID" value="KPL54346.1"/>
    <property type="molecule type" value="Genomic_DNA"/>
</dbReference>
<dbReference type="Proteomes" id="UP000048984">
    <property type="component" value="Unassembled WGS sequence"/>
</dbReference>
<reference evidence="2 3" key="1">
    <citation type="submission" date="2015-09" db="EMBL/GenBank/DDBJ databases">
        <authorList>
            <person name="Jackson K.R."/>
            <person name="Lunt B.L."/>
            <person name="Fisher J.N.B."/>
            <person name="Gardner A.V."/>
            <person name="Bailey M.E."/>
            <person name="Deus L.M."/>
            <person name="Earl A.S."/>
            <person name="Gibby P.D."/>
            <person name="Hartmann K.A."/>
            <person name="Liu J.E."/>
            <person name="Manci A.M."/>
            <person name="Nielsen D.A."/>
            <person name="Solomon M.B."/>
            <person name="Breakwell D.P."/>
            <person name="Burnett S.H."/>
            <person name="Grose J.H."/>
        </authorList>
    </citation>
    <scope>NUCLEOTIDE SEQUENCE [LARGE SCALE GENOMIC DNA]</scope>
    <source>
        <strain evidence="2 3">16</strain>
    </source>
</reference>
<accession>A0A0P6W539</accession>
<organism evidence="2 3">
    <name type="scientific">Prosthecodimorpha hirschii</name>
    <dbReference type="NCBI Taxonomy" id="665126"/>
    <lineage>
        <taxon>Bacteria</taxon>
        <taxon>Pseudomonadati</taxon>
        <taxon>Pseudomonadota</taxon>
        <taxon>Alphaproteobacteria</taxon>
        <taxon>Hyphomicrobiales</taxon>
        <taxon>Ancalomicrobiaceae</taxon>
        <taxon>Prosthecodimorpha</taxon>
    </lineage>
</organism>
<dbReference type="SUPFAM" id="SSF54637">
    <property type="entry name" value="Thioesterase/thiol ester dehydrase-isomerase"/>
    <property type="match status" value="1"/>
</dbReference>
<reference evidence="2 3" key="2">
    <citation type="submission" date="2015-10" db="EMBL/GenBank/DDBJ databases">
        <title>Draft Genome Sequence of Prosthecomicrobium hirschii ATCC 27832.</title>
        <authorList>
            <person name="Daniel J."/>
            <person name="Givan S.A."/>
            <person name="Brun Y.V."/>
            <person name="Brown P.J."/>
        </authorList>
    </citation>
    <scope>NUCLEOTIDE SEQUENCE [LARGE SCALE GENOMIC DNA]</scope>
    <source>
        <strain evidence="2 3">16</strain>
    </source>
</reference>
<dbReference type="InterPro" id="IPR002539">
    <property type="entry name" value="MaoC-like_dom"/>
</dbReference>
<dbReference type="STRING" id="665126.ABB55_20790"/>
<dbReference type="PANTHER" id="PTHR43664">
    <property type="entry name" value="MONOAMINE OXIDASE-RELATED"/>
    <property type="match status" value="1"/>
</dbReference>
<dbReference type="Gene3D" id="3.10.129.10">
    <property type="entry name" value="Hotdog Thioesterase"/>
    <property type="match status" value="1"/>
</dbReference>
<gene>
    <name evidence="2" type="ORF">ABB55_20790</name>
</gene>
<dbReference type="PANTHER" id="PTHR43664:SF1">
    <property type="entry name" value="BETA-METHYLMALYL-COA DEHYDRATASE"/>
    <property type="match status" value="1"/>
</dbReference>
<dbReference type="InterPro" id="IPR052342">
    <property type="entry name" value="MCH/BMMD"/>
</dbReference>
<dbReference type="InterPro" id="IPR029069">
    <property type="entry name" value="HotDog_dom_sf"/>
</dbReference>
<dbReference type="Pfam" id="PF01575">
    <property type="entry name" value="MaoC_dehydratas"/>
    <property type="match status" value="1"/>
</dbReference>
<sequence>MTNKKISFDDFEVGGRIELGSKDVTRDEVIAFAAVYDAQPMHLDDGAARDGMLGAMSASGWHTIAMFMRLLCDNLLLKAHSLGSPGIDKVRWLRPVFPGDRLTAVAEVMETRASKSRPELGIVRFRFTVTNQSGEAVMTMENPIMFATREAAA</sequence>
<keyword evidence="3" id="KW-1185">Reference proteome</keyword>
<protein>
    <submittedName>
        <fullName evidence="2">Enoyl-CoA hydratase</fullName>
    </submittedName>
</protein>
<evidence type="ECO:0000313" key="2">
    <source>
        <dbReference type="EMBL" id="KPL54346.1"/>
    </source>
</evidence>
<evidence type="ECO:0000313" key="3">
    <source>
        <dbReference type="Proteomes" id="UP000048984"/>
    </source>
</evidence>
<comment type="caution">
    <text evidence="2">The sequence shown here is derived from an EMBL/GenBank/DDBJ whole genome shotgun (WGS) entry which is preliminary data.</text>
</comment>
<dbReference type="RefSeq" id="WP_054360514.1">
    <property type="nucleotide sequence ID" value="NZ_LJYW01000001.1"/>
</dbReference>
<dbReference type="CDD" id="cd03454">
    <property type="entry name" value="YdeM"/>
    <property type="match status" value="1"/>
</dbReference>